<feature type="transmembrane region" description="Helical" evidence="1">
    <location>
        <begin position="21"/>
        <end position="41"/>
    </location>
</feature>
<dbReference type="Pfam" id="PF13346">
    <property type="entry name" value="ABC2_membrane_5"/>
    <property type="match status" value="1"/>
</dbReference>
<keyword evidence="3" id="KW-1185">Reference proteome</keyword>
<dbReference type="InterPro" id="IPR025699">
    <property type="entry name" value="ABC2_memb-like"/>
</dbReference>
<evidence type="ECO:0000256" key="1">
    <source>
        <dbReference type="SAM" id="Phobius"/>
    </source>
</evidence>
<dbReference type="RefSeq" id="WP_197171954.1">
    <property type="nucleotide sequence ID" value="NZ_SJPY01000007.1"/>
</dbReference>
<keyword evidence="1" id="KW-1133">Transmembrane helix</keyword>
<comment type="caution">
    <text evidence="2">The sequence shown here is derived from an EMBL/GenBank/DDBJ whole genome shotgun (WGS) entry which is preliminary data.</text>
</comment>
<proteinExistence type="predicted"/>
<reference evidence="2 3" key="1">
    <citation type="submission" date="2019-02" db="EMBL/GenBank/DDBJ databases">
        <title>Deep-cultivation of Planctomycetes and their phenomic and genomic characterization uncovers novel biology.</title>
        <authorList>
            <person name="Wiegand S."/>
            <person name="Jogler M."/>
            <person name="Boedeker C."/>
            <person name="Pinto D."/>
            <person name="Vollmers J."/>
            <person name="Rivas-Marin E."/>
            <person name="Kohn T."/>
            <person name="Peeters S.H."/>
            <person name="Heuer A."/>
            <person name="Rast P."/>
            <person name="Oberbeckmann S."/>
            <person name="Bunk B."/>
            <person name="Jeske O."/>
            <person name="Meyerdierks A."/>
            <person name="Storesund J.E."/>
            <person name="Kallscheuer N."/>
            <person name="Luecker S."/>
            <person name="Lage O.M."/>
            <person name="Pohl T."/>
            <person name="Merkel B.J."/>
            <person name="Hornburger P."/>
            <person name="Mueller R.-W."/>
            <person name="Bruemmer F."/>
            <person name="Labrenz M."/>
            <person name="Spormann A.M."/>
            <person name="Op Den Camp H."/>
            <person name="Overmann J."/>
            <person name="Amann R."/>
            <person name="Jetten M.S.M."/>
            <person name="Mascher T."/>
            <person name="Medema M.H."/>
            <person name="Devos D.P."/>
            <person name="Kaster A.-K."/>
            <person name="Ovreas L."/>
            <person name="Rohde M."/>
            <person name="Galperin M.Y."/>
            <person name="Jogler C."/>
        </authorList>
    </citation>
    <scope>NUCLEOTIDE SEQUENCE [LARGE SCALE GENOMIC DNA]</scope>
    <source>
        <strain evidence="2 3">Q31b</strain>
    </source>
</reference>
<feature type="transmembrane region" description="Helical" evidence="1">
    <location>
        <begin position="95"/>
        <end position="125"/>
    </location>
</feature>
<gene>
    <name evidence="2" type="ORF">Q31b_43750</name>
</gene>
<feature type="transmembrane region" description="Helical" evidence="1">
    <location>
        <begin position="137"/>
        <end position="162"/>
    </location>
</feature>
<dbReference type="AlphaFoldDB" id="A0A5C6DNY7"/>
<organism evidence="2 3">
    <name type="scientific">Novipirellula aureliae</name>
    <dbReference type="NCBI Taxonomy" id="2527966"/>
    <lineage>
        <taxon>Bacteria</taxon>
        <taxon>Pseudomonadati</taxon>
        <taxon>Planctomycetota</taxon>
        <taxon>Planctomycetia</taxon>
        <taxon>Pirellulales</taxon>
        <taxon>Pirellulaceae</taxon>
        <taxon>Novipirellula</taxon>
    </lineage>
</organism>
<feature type="transmembrane region" description="Helical" evidence="1">
    <location>
        <begin position="53"/>
        <end position="74"/>
    </location>
</feature>
<keyword evidence="1" id="KW-0472">Membrane</keyword>
<evidence type="ECO:0000313" key="3">
    <source>
        <dbReference type="Proteomes" id="UP000315471"/>
    </source>
</evidence>
<evidence type="ECO:0000313" key="2">
    <source>
        <dbReference type="EMBL" id="TWU37587.1"/>
    </source>
</evidence>
<dbReference type="Proteomes" id="UP000315471">
    <property type="component" value="Unassembled WGS sequence"/>
</dbReference>
<name>A0A5C6DNY7_9BACT</name>
<accession>A0A5C6DNY7</accession>
<keyword evidence="1" id="KW-0812">Transmembrane</keyword>
<sequence length="287" mass="31987">MTESNAILARLLWKDANTVKSLVLAVLVGIVSFHLIAVAALSIDGRFVIDPFAMLWIVMPNLFAIGAPAVLVGTEEDAGTLRWLRTLPVKWQHVVGSKCIVAVVALLAVWAIASAIMLIASLAIPPTRDLTLDDLRIIVGVAPLLFFSLMLLLTGFVTSYLVRSPVGGLLMMIPMRIVKRSDVSADRRATPRAMVVEFVASVPTPPAPKITLEMSSIDRPRDEERDRIVMIHDRLPPHLKRCFPNEFTKSISRRALAQWHRYVGLWPVYREQKQHHHNKCQSQLSAI</sequence>
<dbReference type="EMBL" id="SJPY01000007">
    <property type="protein sequence ID" value="TWU37587.1"/>
    <property type="molecule type" value="Genomic_DNA"/>
</dbReference>
<protein>
    <submittedName>
        <fullName evidence="2">ABC-2 family transporter protein</fullName>
    </submittedName>
</protein>